<keyword evidence="6 10" id="KW-0051">Antiviral defense</keyword>
<dbReference type="GO" id="GO:0004520">
    <property type="term" value="F:DNA endonuclease activity"/>
    <property type="evidence" value="ECO:0007669"/>
    <property type="project" value="InterPro"/>
</dbReference>
<evidence type="ECO:0000256" key="9">
    <source>
        <dbReference type="ARBA" id="ARBA00038592"/>
    </source>
</evidence>
<keyword evidence="2 10" id="KW-0479">Metal-binding</keyword>
<dbReference type="InterPro" id="IPR050646">
    <property type="entry name" value="Cas1"/>
</dbReference>
<dbReference type="InterPro" id="IPR002729">
    <property type="entry name" value="CRISPR-assoc_Cas1"/>
</dbReference>
<dbReference type="Gene3D" id="1.20.120.920">
    <property type="entry name" value="CRISPR-associated endonuclease Cas1, C-terminal domain"/>
    <property type="match status" value="1"/>
</dbReference>
<dbReference type="PANTHER" id="PTHR34353:SF2">
    <property type="entry name" value="CRISPR-ASSOCIATED ENDONUCLEASE CAS1 1"/>
    <property type="match status" value="1"/>
</dbReference>
<dbReference type="GO" id="GO:0043571">
    <property type="term" value="P:maintenance of CRISPR repeat elements"/>
    <property type="evidence" value="ECO:0007669"/>
    <property type="project" value="UniProtKB-UniRule"/>
</dbReference>
<keyword evidence="1 10" id="KW-0540">Nuclease</keyword>
<evidence type="ECO:0000256" key="2">
    <source>
        <dbReference type="ARBA" id="ARBA00022723"/>
    </source>
</evidence>
<reference evidence="12" key="1">
    <citation type="submission" date="2016-10" db="EMBL/GenBank/DDBJ databases">
        <authorList>
            <person name="Varghese N."/>
        </authorList>
    </citation>
    <scope>NUCLEOTIDE SEQUENCE [LARGE SCALE GENOMIC DNA]</scope>
    <source>
        <strain evidence="12">DSM 12489</strain>
    </source>
</reference>
<dbReference type="GO" id="GO:0051607">
    <property type="term" value="P:defense response to virus"/>
    <property type="evidence" value="ECO:0007669"/>
    <property type="project" value="UniProtKB-UniRule"/>
</dbReference>
<sequence length="307" mass="34693">MSHRHVMVTRSAKLSCRNNQLVVRQEDESSGEMCEYTIPLEDIRTLMLEDRQSIITSALLARLAEFRIAVFTCDEKHLPNGVLLPYCQHSRGPKIMQSQLEMKRPLVKRLWQAVVRRKIENQAACLTLCGCSGDEALLALAGRVASGDKGSIESQAARMYFKHLFGKAFKRSSDDFINSAMNYGYALIRGQVARSLCAFGFQPSIGLQHHSELNNFNLADDLMEPYRPIVDYVVASELDVDSPILSKLHKRRLMQILTQMVWLENERYDLTASIEAMVSSFSNAISTEDPSALQLPRLTEVQMGVYE</sequence>
<evidence type="ECO:0000256" key="8">
    <source>
        <dbReference type="ARBA" id="ARBA00023211"/>
    </source>
</evidence>
<evidence type="ECO:0000256" key="3">
    <source>
        <dbReference type="ARBA" id="ARBA00022759"/>
    </source>
</evidence>
<feature type="binding site" evidence="10">
    <location>
        <position position="224"/>
    </location>
    <ligand>
        <name>Mn(2+)</name>
        <dbReference type="ChEBI" id="CHEBI:29035"/>
    </ligand>
</feature>
<keyword evidence="4 10" id="KW-0378">Hydrolase</keyword>
<keyword evidence="8 10" id="KW-0464">Manganese</keyword>
<dbReference type="PANTHER" id="PTHR34353">
    <property type="entry name" value="CRISPR-ASSOCIATED ENDONUCLEASE CAS1 1"/>
    <property type="match status" value="1"/>
</dbReference>
<comment type="function">
    <text evidence="10">CRISPR (clustered regularly interspaced short palindromic repeat), is an adaptive immune system that provides protection against mobile genetic elements (viruses, transposable elements and conjugative plasmids). CRISPR clusters contain spacers, sequences complementary to antecedent mobile elements, and target invading nucleic acids. CRISPR clusters are transcribed and processed into CRISPR RNA (crRNA). Acts as a dsDNA endonuclease. Involved in the integration of spacer DNA into the CRISPR cassette.</text>
</comment>
<protein>
    <recommendedName>
        <fullName evidence="10">CRISPR-associated endonuclease Cas1</fullName>
        <ecNumber evidence="10">3.1.-.-</ecNumber>
    </recommendedName>
</protein>
<dbReference type="STRING" id="89784.SAMN04489725_1213"/>
<comment type="cofactor">
    <cofactor evidence="10">
        <name>Mg(2+)</name>
        <dbReference type="ChEBI" id="CHEBI:18420"/>
    </cofactor>
    <cofactor evidence="10">
        <name>Mn(2+)</name>
        <dbReference type="ChEBI" id="CHEBI:29035"/>
    </cofactor>
</comment>
<feature type="binding site" evidence="10">
    <location>
        <position position="153"/>
    </location>
    <ligand>
        <name>Mn(2+)</name>
        <dbReference type="ChEBI" id="CHEBI:29035"/>
    </ligand>
</feature>
<dbReference type="GO" id="GO:0016787">
    <property type="term" value="F:hydrolase activity"/>
    <property type="evidence" value="ECO:0007669"/>
    <property type="project" value="UniProtKB-KW"/>
</dbReference>
<evidence type="ECO:0000256" key="4">
    <source>
        <dbReference type="ARBA" id="ARBA00022801"/>
    </source>
</evidence>
<dbReference type="Proteomes" id="UP000182589">
    <property type="component" value="Unassembled WGS sequence"/>
</dbReference>
<keyword evidence="12" id="KW-1185">Reference proteome</keyword>
<comment type="subunit">
    <text evidence="9 10">Homodimer, forms a heterotetramer with a Cas2 homodimer.</text>
</comment>
<keyword evidence="3 10" id="KW-0255">Endonuclease</keyword>
<dbReference type="AlphaFoldDB" id="A0A1H2XHV7"/>
<gene>
    <name evidence="10" type="primary">cas1</name>
    <name evidence="11" type="ORF">SAMN04489725_1213</name>
</gene>
<dbReference type="HAMAP" id="MF_01470">
    <property type="entry name" value="Cas1"/>
    <property type="match status" value="1"/>
</dbReference>
<dbReference type="EMBL" id="FNOJ01000021">
    <property type="protein sequence ID" value="SDW92473.1"/>
    <property type="molecule type" value="Genomic_DNA"/>
</dbReference>
<evidence type="ECO:0000256" key="1">
    <source>
        <dbReference type="ARBA" id="ARBA00022722"/>
    </source>
</evidence>
<dbReference type="EC" id="3.1.-.-" evidence="10"/>
<proteinExistence type="inferred from homology"/>
<dbReference type="NCBIfam" id="TIGR00287">
    <property type="entry name" value="cas1"/>
    <property type="match status" value="1"/>
</dbReference>
<evidence type="ECO:0000256" key="5">
    <source>
        <dbReference type="ARBA" id="ARBA00022842"/>
    </source>
</evidence>
<evidence type="ECO:0000313" key="12">
    <source>
        <dbReference type="Proteomes" id="UP000182589"/>
    </source>
</evidence>
<keyword evidence="7 10" id="KW-0238">DNA-binding</keyword>
<dbReference type="GO" id="GO:0046872">
    <property type="term" value="F:metal ion binding"/>
    <property type="evidence" value="ECO:0007669"/>
    <property type="project" value="UniProtKB-UniRule"/>
</dbReference>
<name>A0A1H2XHV7_9BACL</name>
<dbReference type="Pfam" id="PF01867">
    <property type="entry name" value="Cas_Cas1"/>
    <property type="match status" value="1"/>
</dbReference>
<comment type="similarity">
    <text evidence="10">Belongs to the CRISPR-associated endonuclease Cas1 family.</text>
</comment>
<evidence type="ECO:0000256" key="7">
    <source>
        <dbReference type="ARBA" id="ARBA00023125"/>
    </source>
</evidence>
<dbReference type="NCBIfam" id="TIGR03639">
    <property type="entry name" value="cas1_NMENI"/>
    <property type="match status" value="1"/>
</dbReference>
<evidence type="ECO:0000313" key="11">
    <source>
        <dbReference type="EMBL" id="SDW92473.1"/>
    </source>
</evidence>
<dbReference type="InterPro" id="IPR019855">
    <property type="entry name" value="CRISPR-assoc_Cas1_NMENI"/>
</dbReference>
<evidence type="ECO:0000256" key="6">
    <source>
        <dbReference type="ARBA" id="ARBA00023118"/>
    </source>
</evidence>
<evidence type="ECO:0000256" key="10">
    <source>
        <dbReference type="HAMAP-Rule" id="MF_01470"/>
    </source>
</evidence>
<accession>A0A1H2XHV7</accession>
<organism evidence="11 12">
    <name type="scientific">Alicyclobacillus hesperidum</name>
    <dbReference type="NCBI Taxonomy" id="89784"/>
    <lineage>
        <taxon>Bacteria</taxon>
        <taxon>Bacillati</taxon>
        <taxon>Bacillota</taxon>
        <taxon>Bacilli</taxon>
        <taxon>Bacillales</taxon>
        <taxon>Alicyclobacillaceae</taxon>
        <taxon>Alicyclobacillus</taxon>
    </lineage>
</organism>
<feature type="binding site" evidence="10">
    <location>
        <position position="209"/>
    </location>
    <ligand>
        <name>Mn(2+)</name>
        <dbReference type="ChEBI" id="CHEBI:29035"/>
    </ligand>
</feature>
<keyword evidence="5 10" id="KW-0460">Magnesium</keyword>
<dbReference type="InterPro" id="IPR042206">
    <property type="entry name" value="CRISPR-assoc_Cas1_C"/>
</dbReference>
<dbReference type="GO" id="GO:0003677">
    <property type="term" value="F:DNA binding"/>
    <property type="evidence" value="ECO:0007669"/>
    <property type="project" value="UniProtKB-KW"/>
</dbReference>